<evidence type="ECO:0000256" key="7">
    <source>
        <dbReference type="ARBA" id="ARBA00023136"/>
    </source>
</evidence>
<dbReference type="AlphaFoldDB" id="A0A429X458"/>
<feature type="transmembrane region" description="Helical" evidence="8">
    <location>
        <begin position="86"/>
        <end position="110"/>
    </location>
</feature>
<keyword evidence="4" id="KW-0997">Cell inner membrane</keyword>
<evidence type="ECO:0000313" key="9">
    <source>
        <dbReference type="EMBL" id="GIN98724.1"/>
    </source>
</evidence>
<dbReference type="PIRSF" id="PIRSF006060">
    <property type="entry name" value="AA_transporter"/>
    <property type="match status" value="1"/>
</dbReference>
<dbReference type="PANTHER" id="PTHR32195:SF26">
    <property type="entry name" value="TRYPTOPHAN OR TYROSINE TRANSPORTER PROTEIN"/>
    <property type="match status" value="1"/>
</dbReference>
<keyword evidence="3" id="KW-1003">Cell membrane</keyword>
<dbReference type="InterPro" id="IPR018227">
    <property type="entry name" value="Amino_acid_transport_2"/>
</dbReference>
<feature type="transmembrane region" description="Helical" evidence="8">
    <location>
        <begin position="335"/>
        <end position="356"/>
    </location>
</feature>
<dbReference type="OrthoDB" id="2781034at2"/>
<dbReference type="Proteomes" id="UP000680670">
    <property type="component" value="Unassembled WGS sequence"/>
</dbReference>
<protein>
    <submittedName>
        <fullName evidence="10">Amino acid permease</fullName>
    </submittedName>
    <submittedName>
        <fullName evidence="9">Aromatic amino acid transporter</fullName>
    </submittedName>
</protein>
<keyword evidence="2" id="KW-0813">Transport</keyword>
<feature type="transmembrane region" description="Helical" evidence="8">
    <location>
        <begin position="157"/>
        <end position="176"/>
    </location>
</feature>
<evidence type="ECO:0000313" key="12">
    <source>
        <dbReference type="Proteomes" id="UP000680670"/>
    </source>
</evidence>
<feature type="transmembrane region" description="Helical" evidence="8">
    <location>
        <begin position="227"/>
        <end position="247"/>
    </location>
</feature>
<evidence type="ECO:0000256" key="4">
    <source>
        <dbReference type="ARBA" id="ARBA00022519"/>
    </source>
</evidence>
<gene>
    <name evidence="10" type="ORF">D5F11_018925</name>
    <name evidence="9" type="ORF">J6TS1_45940</name>
</gene>
<evidence type="ECO:0000256" key="8">
    <source>
        <dbReference type="SAM" id="Phobius"/>
    </source>
</evidence>
<dbReference type="PANTHER" id="PTHR32195">
    <property type="entry name" value="OS07G0662800 PROTEIN"/>
    <property type="match status" value="1"/>
</dbReference>
<sequence>MSDSNGSSALTRTKLTLLEGIALIVGANIGAGVLSLAYGAKNAGWPVLVFWVVVAGVLTTISMLYVAETTLRTNKTLQLSGLAEKYVGNLGSWLIFLSVAVNALGALVAYTSGSGQILAELFGIPNMLGSFLFFIPAVGVIWLGLKAAGVAEKFITFGMLFLVVLLVVASIIGPGLKVDYLTFYNPKFAIPVFSLTVFSFLAQYIVPELSRGYSKEDIKNLPRAISIGMLITGVLLALVPMAALGLTGPEKVTEVVTIAWADALGSWAFFTANGFALLAMLTSFWALGQSYFTNIIDRFKFPSETNKKYRAIALAIVAVPPFLLAYSGFVGFVDALSIAGAFAGIMMAIVPVMMLNKSRKINEREPEWTCGKLAHPVIQTLIIVLYTGAGVYTLLGVFNVLPKGW</sequence>
<reference evidence="10 11" key="1">
    <citation type="submission" date="2018-12" db="EMBL/GenBank/DDBJ databases">
        <authorList>
            <person name="Sun L."/>
            <person name="Chen Z."/>
        </authorList>
    </citation>
    <scope>NUCLEOTIDE SEQUENCE [LARGE SCALE GENOMIC DNA]</scope>
    <source>
        <strain evidence="10 11">LMG 29736</strain>
    </source>
</reference>
<name>A0A429X458_SIMTE</name>
<comment type="caution">
    <text evidence="10">The sequence shown here is derived from an EMBL/GenBank/DDBJ whole genome shotgun (WGS) entry which is preliminary data.</text>
</comment>
<dbReference type="Pfam" id="PF03222">
    <property type="entry name" value="Trp_Tyr_perm"/>
    <property type="match status" value="1"/>
</dbReference>
<dbReference type="EMBL" id="QYTW02000023">
    <property type="protein sequence ID" value="RST58175.1"/>
    <property type="molecule type" value="Genomic_DNA"/>
</dbReference>
<feature type="transmembrane region" description="Helical" evidence="8">
    <location>
        <begin position="267"/>
        <end position="288"/>
    </location>
</feature>
<evidence type="ECO:0000256" key="3">
    <source>
        <dbReference type="ARBA" id="ARBA00022475"/>
    </source>
</evidence>
<feature type="transmembrane region" description="Helical" evidence="8">
    <location>
        <begin position="188"/>
        <end position="206"/>
    </location>
</feature>
<reference evidence="9 12" key="2">
    <citation type="submission" date="2021-03" db="EMBL/GenBank/DDBJ databases">
        <title>Antimicrobial resistance genes in bacteria isolated from Japanese honey, and their potential for conferring macrolide and lincosamide resistance in the American foulbrood pathogen Paenibacillus larvae.</title>
        <authorList>
            <person name="Okamoto M."/>
            <person name="Kumagai M."/>
            <person name="Kanamori H."/>
            <person name="Takamatsu D."/>
        </authorList>
    </citation>
    <scope>NUCLEOTIDE SEQUENCE [LARGE SCALE GENOMIC DNA]</scope>
    <source>
        <strain evidence="9 12">J6TS1</strain>
    </source>
</reference>
<dbReference type="GO" id="GO:0005886">
    <property type="term" value="C:plasma membrane"/>
    <property type="evidence" value="ECO:0007669"/>
    <property type="project" value="UniProtKB-SubCell"/>
</dbReference>
<keyword evidence="6 8" id="KW-1133">Transmembrane helix</keyword>
<feature type="transmembrane region" description="Helical" evidence="8">
    <location>
        <begin position="122"/>
        <end position="145"/>
    </location>
</feature>
<dbReference type="EMBL" id="BORJ01000016">
    <property type="protein sequence ID" value="GIN98724.1"/>
    <property type="molecule type" value="Genomic_DNA"/>
</dbReference>
<feature type="transmembrane region" description="Helical" evidence="8">
    <location>
        <begin position="45"/>
        <end position="66"/>
    </location>
</feature>
<proteinExistence type="predicted"/>
<evidence type="ECO:0000256" key="1">
    <source>
        <dbReference type="ARBA" id="ARBA00004429"/>
    </source>
</evidence>
<evidence type="ECO:0000256" key="5">
    <source>
        <dbReference type="ARBA" id="ARBA00022692"/>
    </source>
</evidence>
<organism evidence="10 11">
    <name type="scientific">Siminovitchia terrae</name>
    <name type="common">Bacillus terrae</name>
    <dbReference type="NCBI Taxonomy" id="1914933"/>
    <lineage>
        <taxon>Bacteria</taxon>
        <taxon>Bacillati</taxon>
        <taxon>Bacillota</taxon>
        <taxon>Bacilli</taxon>
        <taxon>Bacillales</taxon>
        <taxon>Bacillaceae</taxon>
        <taxon>Siminovitchia</taxon>
    </lineage>
</organism>
<feature type="transmembrane region" description="Helical" evidence="8">
    <location>
        <begin position="377"/>
        <end position="401"/>
    </location>
</feature>
<keyword evidence="7 8" id="KW-0472">Membrane</keyword>
<dbReference type="Gene3D" id="1.20.1740.10">
    <property type="entry name" value="Amino acid/polyamine transporter I"/>
    <property type="match status" value="1"/>
</dbReference>
<feature type="transmembrane region" description="Helical" evidence="8">
    <location>
        <begin position="309"/>
        <end position="329"/>
    </location>
</feature>
<accession>A0A429X458</accession>
<comment type="subcellular location">
    <subcellularLocation>
        <location evidence="1">Cell inner membrane</location>
        <topology evidence="1">Multi-pass membrane protein</topology>
    </subcellularLocation>
</comment>
<feature type="transmembrane region" description="Helical" evidence="8">
    <location>
        <begin position="21"/>
        <end position="39"/>
    </location>
</feature>
<evidence type="ECO:0000313" key="10">
    <source>
        <dbReference type="EMBL" id="RST58175.1"/>
    </source>
</evidence>
<keyword evidence="5 8" id="KW-0812">Transmembrane</keyword>
<dbReference type="GO" id="GO:0003333">
    <property type="term" value="P:amino acid transmembrane transport"/>
    <property type="evidence" value="ECO:0007669"/>
    <property type="project" value="InterPro"/>
</dbReference>
<evidence type="ECO:0000256" key="2">
    <source>
        <dbReference type="ARBA" id="ARBA00022448"/>
    </source>
</evidence>
<evidence type="ECO:0000256" key="6">
    <source>
        <dbReference type="ARBA" id="ARBA00022989"/>
    </source>
</evidence>
<dbReference type="RefSeq" id="WP_120115624.1">
    <property type="nucleotide sequence ID" value="NZ_BORJ01000016.1"/>
</dbReference>
<dbReference type="Proteomes" id="UP000287296">
    <property type="component" value="Unassembled WGS sequence"/>
</dbReference>
<keyword evidence="12" id="KW-1185">Reference proteome</keyword>
<evidence type="ECO:0000313" key="11">
    <source>
        <dbReference type="Proteomes" id="UP000287296"/>
    </source>
</evidence>